<evidence type="ECO:0000256" key="1">
    <source>
        <dbReference type="ARBA" id="ARBA00006271"/>
    </source>
</evidence>
<dbReference type="GO" id="GO:0007131">
    <property type="term" value="P:reciprocal meiotic recombination"/>
    <property type="evidence" value="ECO:0007669"/>
    <property type="project" value="TreeGrafter"/>
</dbReference>
<feature type="compositionally biased region" description="Polar residues" evidence="6">
    <location>
        <begin position="794"/>
        <end position="803"/>
    </location>
</feature>
<evidence type="ECO:0000256" key="3">
    <source>
        <dbReference type="ARBA" id="ARBA00022840"/>
    </source>
</evidence>
<feature type="compositionally biased region" description="Basic and acidic residues" evidence="6">
    <location>
        <begin position="716"/>
        <end position="731"/>
    </location>
</feature>
<name>A0A4S2LB73_9HYME</name>
<keyword evidence="4" id="KW-0238">DNA-binding</keyword>
<dbReference type="Gene3D" id="1.10.1420.10">
    <property type="match status" value="3"/>
</dbReference>
<dbReference type="SMART" id="SM00534">
    <property type="entry name" value="MUTSac"/>
    <property type="match status" value="1"/>
</dbReference>
<keyword evidence="2" id="KW-0547">Nucleotide-binding</keyword>
<comment type="similarity">
    <text evidence="1">Belongs to the DNA mismatch repair MutS family.</text>
</comment>
<feature type="region of interest" description="Disordered" evidence="6">
    <location>
        <begin position="794"/>
        <end position="822"/>
    </location>
</feature>
<feature type="domain" description="DNA mismatch repair proteins mutS family" evidence="8">
    <location>
        <begin position="485"/>
        <end position="640"/>
    </location>
</feature>
<dbReference type="InterPro" id="IPR007696">
    <property type="entry name" value="DNA_mismatch_repair_MutS_core"/>
</dbReference>
<evidence type="ECO:0000313" key="10">
    <source>
        <dbReference type="Proteomes" id="UP000310200"/>
    </source>
</evidence>
<dbReference type="PANTHER" id="PTHR11361">
    <property type="entry name" value="DNA MISMATCH REPAIR PROTEIN MUTS FAMILY MEMBER"/>
    <property type="match status" value="1"/>
</dbReference>
<dbReference type="Gene3D" id="3.40.50.300">
    <property type="entry name" value="P-loop containing nucleotide triphosphate hydrolases"/>
    <property type="match status" value="2"/>
</dbReference>
<dbReference type="SUPFAM" id="SSF53150">
    <property type="entry name" value="DNA repair protein MutS, domain II"/>
    <property type="match status" value="1"/>
</dbReference>
<dbReference type="Pfam" id="PF05192">
    <property type="entry name" value="MutS_III"/>
    <property type="match status" value="1"/>
</dbReference>
<evidence type="ECO:0000259" key="7">
    <source>
        <dbReference type="SMART" id="SM00533"/>
    </source>
</evidence>
<dbReference type="GO" id="GO:0006298">
    <property type="term" value="P:mismatch repair"/>
    <property type="evidence" value="ECO:0007669"/>
    <property type="project" value="InterPro"/>
</dbReference>
<evidence type="ECO:0000259" key="8">
    <source>
        <dbReference type="SMART" id="SM00534"/>
    </source>
</evidence>
<keyword evidence="3" id="KW-0067">ATP-binding</keyword>
<feature type="domain" description="DNA mismatch repair protein MutS core" evidence="7">
    <location>
        <begin position="180"/>
        <end position="469"/>
    </location>
</feature>
<dbReference type="AlphaFoldDB" id="A0A4S2LB73"/>
<dbReference type="SUPFAM" id="SSF52540">
    <property type="entry name" value="P-loop containing nucleoside triphosphate hydrolases"/>
    <property type="match status" value="1"/>
</dbReference>
<evidence type="ECO:0000256" key="4">
    <source>
        <dbReference type="ARBA" id="ARBA00023125"/>
    </source>
</evidence>
<protein>
    <submittedName>
        <fullName evidence="9">MutS-like protein 4</fullName>
    </submittedName>
</protein>
<feature type="compositionally biased region" description="Low complexity" evidence="6">
    <location>
        <begin position="804"/>
        <end position="816"/>
    </location>
</feature>
<dbReference type="Proteomes" id="UP000310200">
    <property type="component" value="Unassembled WGS sequence"/>
</dbReference>
<dbReference type="SUPFAM" id="SSF48334">
    <property type="entry name" value="DNA repair protein MutS, domain III"/>
    <property type="match status" value="1"/>
</dbReference>
<feature type="region of interest" description="Disordered" evidence="6">
    <location>
        <begin position="698"/>
        <end position="770"/>
    </location>
</feature>
<accession>A0A4S2LB73</accession>
<gene>
    <name evidence="9" type="ORF">DBV15_04002</name>
</gene>
<dbReference type="EMBL" id="QBLH01000137">
    <property type="protein sequence ID" value="TGZ57668.1"/>
    <property type="molecule type" value="Genomic_DNA"/>
</dbReference>
<dbReference type="Pfam" id="PF05188">
    <property type="entry name" value="MutS_II"/>
    <property type="match status" value="1"/>
</dbReference>
<dbReference type="PANTHER" id="PTHR11361:SF21">
    <property type="entry name" value="MUTS PROTEIN HOMOLOG 4"/>
    <property type="match status" value="1"/>
</dbReference>
<sequence>MQISQLLLALTAGRGDARNEVGLAAIDLQYPYLMLCQISDCQTYVNTLTKINILDPVEILMPETMCEHHGRGNKLYRSIKEKFNTLNITPISRIHFNESTGMERVRTLCAREYSTVELIVKQKYYALAAAAALLKYVEYVQHMVYAPKSVRIEFQGSPNTTMIDIESARSLELVVSQSKQSIVSLLGTMNRCLTPMGRRLLRASILQPPCNEHLIADRQSCVAELVANQSLCTSLQSCLDTIPELEAILAIGIHPFFVKTRKNLENSEFRVMKDKILTLIHADARFVKGCTSLSMQRCFAIKADINELLDVARQIYCELINDMKSMVEQLAVRHKLPLSLEYNTNLGYHINVIIPRGLNMKISDLPAEFIQARKNRRSFTTTTTALLTLNKQCKKACEEIYMMSNTLLTNLLEDIRQHVGCLFQLSADVAELDLVLSLAQISCNPEYTRPSFGTNLELINSIHPIMELFNRDLPVANDVNASVTHNFHLITGPNMSGKSTYLKQIVLLQIMAQMKEAQYILQSVTPKSLVVLDELCRHTTVEEGSAIAWAICEKLSLTTAFTFAATHFLHLTALSNMYHNVTIHCFETKTAEPEESGDLHLIYTHKLNPGTGPTDHYGIALAEVSSLPKCVTIKAREYASQPSVNAQNNNLGSVTSSLSWEKSCYNAVVQLRALLEDDRFTFANIINVMKQLDLSKQSEQTERALIPTKSPNVAQERGKREEREKREEDKNLVASNNGLTIGTKDDVLLTEQTNKDERKMNEEEVQDEPMEIDKNDTQQAVSIHEVIVNRTAFSSQNTVNKDTSSSVNPSSSPQSPKNDPRFYVCTSFAASTPKTISPHRGTNPGSSFAARSIAASPSTSLRSSQSFQYHDYCLSEGDFTPLHSIPSQSTPSDVAKMTARAKEAKIFRQIEGDNFDEEAFFNDTQRVSFKLDLTTDDGDDVEMLL</sequence>
<dbReference type="Pfam" id="PF00488">
    <property type="entry name" value="MutS_V"/>
    <property type="match status" value="1"/>
</dbReference>
<dbReference type="SMART" id="SM00533">
    <property type="entry name" value="MUTSd"/>
    <property type="match status" value="1"/>
</dbReference>
<feature type="compositionally biased region" description="Basic and acidic residues" evidence="6">
    <location>
        <begin position="743"/>
        <end position="762"/>
    </location>
</feature>
<dbReference type="STRING" id="300112.A0A4S2LB73"/>
<comment type="caution">
    <text evidence="9">The sequence shown here is derived from an EMBL/GenBank/DDBJ whole genome shotgun (WGS) entry which is preliminary data.</text>
</comment>
<evidence type="ECO:0000256" key="2">
    <source>
        <dbReference type="ARBA" id="ARBA00022741"/>
    </source>
</evidence>
<dbReference type="GO" id="GO:0005634">
    <property type="term" value="C:nucleus"/>
    <property type="evidence" value="ECO:0007669"/>
    <property type="project" value="TreeGrafter"/>
</dbReference>
<organism evidence="9 10">
    <name type="scientific">Temnothorax longispinosus</name>
    <dbReference type="NCBI Taxonomy" id="300112"/>
    <lineage>
        <taxon>Eukaryota</taxon>
        <taxon>Metazoa</taxon>
        <taxon>Ecdysozoa</taxon>
        <taxon>Arthropoda</taxon>
        <taxon>Hexapoda</taxon>
        <taxon>Insecta</taxon>
        <taxon>Pterygota</taxon>
        <taxon>Neoptera</taxon>
        <taxon>Endopterygota</taxon>
        <taxon>Hymenoptera</taxon>
        <taxon>Apocrita</taxon>
        <taxon>Aculeata</taxon>
        <taxon>Formicoidea</taxon>
        <taxon>Formicidae</taxon>
        <taxon>Myrmicinae</taxon>
        <taxon>Temnothorax</taxon>
    </lineage>
</organism>
<dbReference type="InterPro" id="IPR036187">
    <property type="entry name" value="DNA_mismatch_repair_MutS_sf"/>
</dbReference>
<reference evidence="9 10" key="1">
    <citation type="journal article" date="2019" name="Philos. Trans. R. Soc. Lond., B, Biol. Sci.">
        <title>Ant behaviour and brain gene expression of defending hosts depend on the ecological success of the intruding social parasite.</title>
        <authorList>
            <person name="Kaur R."/>
            <person name="Stoldt M."/>
            <person name="Jongepier E."/>
            <person name="Feldmeyer B."/>
            <person name="Menzel F."/>
            <person name="Bornberg-Bauer E."/>
            <person name="Foitzik S."/>
        </authorList>
    </citation>
    <scope>NUCLEOTIDE SEQUENCE [LARGE SCALE GENOMIC DNA]</scope>
    <source>
        <tissue evidence="9">Whole body</tissue>
    </source>
</reference>
<dbReference type="InterPro" id="IPR007860">
    <property type="entry name" value="DNA_mmatch_repair_MutS_con_dom"/>
</dbReference>
<dbReference type="Pfam" id="PF05190">
    <property type="entry name" value="MutS_IV"/>
    <property type="match status" value="1"/>
</dbReference>
<dbReference type="InterPro" id="IPR036678">
    <property type="entry name" value="MutS_con_dom_sf"/>
</dbReference>
<dbReference type="InterPro" id="IPR007861">
    <property type="entry name" value="DNA_mismatch_repair_MutS_clamp"/>
</dbReference>
<dbReference type="GO" id="GO:0030983">
    <property type="term" value="F:mismatched DNA binding"/>
    <property type="evidence" value="ECO:0007669"/>
    <property type="project" value="InterPro"/>
</dbReference>
<proteinExistence type="inferred from homology"/>
<evidence type="ECO:0000313" key="9">
    <source>
        <dbReference type="EMBL" id="TGZ57668.1"/>
    </source>
</evidence>
<dbReference type="FunFam" id="3.30.420.110:FF:000003">
    <property type="entry name" value="mutS protein homolog 4"/>
    <property type="match status" value="1"/>
</dbReference>
<keyword evidence="10" id="KW-1185">Reference proteome</keyword>
<evidence type="ECO:0000256" key="5">
    <source>
        <dbReference type="ARBA" id="ARBA00023254"/>
    </source>
</evidence>
<dbReference type="Gene3D" id="3.30.420.110">
    <property type="entry name" value="MutS, connector domain"/>
    <property type="match status" value="1"/>
</dbReference>
<dbReference type="InterPro" id="IPR045076">
    <property type="entry name" value="MutS"/>
</dbReference>
<dbReference type="InterPro" id="IPR027417">
    <property type="entry name" value="P-loop_NTPase"/>
</dbReference>
<evidence type="ECO:0000256" key="6">
    <source>
        <dbReference type="SAM" id="MobiDB-lite"/>
    </source>
</evidence>
<dbReference type="InterPro" id="IPR000432">
    <property type="entry name" value="DNA_mismatch_repair_MutS_C"/>
</dbReference>
<dbReference type="GO" id="GO:0005524">
    <property type="term" value="F:ATP binding"/>
    <property type="evidence" value="ECO:0007669"/>
    <property type="project" value="UniProtKB-KW"/>
</dbReference>
<keyword evidence="5" id="KW-0469">Meiosis</keyword>
<dbReference type="GO" id="GO:0140664">
    <property type="term" value="F:ATP-dependent DNA damage sensor activity"/>
    <property type="evidence" value="ECO:0007669"/>
    <property type="project" value="InterPro"/>
</dbReference>